<keyword evidence="2" id="KW-0812">Transmembrane</keyword>
<keyword evidence="2" id="KW-1133">Transmembrane helix</keyword>
<evidence type="ECO:0000313" key="4">
    <source>
        <dbReference type="Proteomes" id="UP000355283"/>
    </source>
</evidence>
<organism evidence="3 4">
    <name type="scientific">Nannochloropsis salina CCMP1776</name>
    <dbReference type="NCBI Taxonomy" id="1027361"/>
    <lineage>
        <taxon>Eukaryota</taxon>
        <taxon>Sar</taxon>
        <taxon>Stramenopiles</taxon>
        <taxon>Ochrophyta</taxon>
        <taxon>Eustigmatophyceae</taxon>
        <taxon>Eustigmatales</taxon>
        <taxon>Monodopsidaceae</taxon>
        <taxon>Microchloropsis</taxon>
        <taxon>Microchloropsis salina</taxon>
    </lineage>
</organism>
<dbReference type="Proteomes" id="UP000355283">
    <property type="component" value="Unassembled WGS sequence"/>
</dbReference>
<reference evidence="3 4" key="1">
    <citation type="submission" date="2019-01" db="EMBL/GenBank/DDBJ databases">
        <title>Nuclear Genome Assembly of the Microalgal Biofuel strain Nannochloropsis salina CCMP1776.</title>
        <authorList>
            <person name="Hovde B."/>
        </authorList>
    </citation>
    <scope>NUCLEOTIDE SEQUENCE [LARGE SCALE GENOMIC DNA]</scope>
    <source>
        <strain evidence="3 4">CCMP1776</strain>
    </source>
</reference>
<dbReference type="OrthoDB" id="10480323at2759"/>
<feature type="region of interest" description="Disordered" evidence="1">
    <location>
        <begin position="103"/>
        <end position="141"/>
    </location>
</feature>
<evidence type="ECO:0000313" key="3">
    <source>
        <dbReference type="EMBL" id="TFJ83041.1"/>
    </source>
</evidence>
<accession>A0A4D9CUR7</accession>
<protein>
    <submittedName>
        <fullName evidence="3">Uncharacterized protein</fullName>
    </submittedName>
</protein>
<evidence type="ECO:0000256" key="1">
    <source>
        <dbReference type="SAM" id="MobiDB-lite"/>
    </source>
</evidence>
<feature type="compositionally biased region" description="Acidic residues" evidence="1">
    <location>
        <begin position="26"/>
        <end position="38"/>
    </location>
</feature>
<dbReference type="AlphaFoldDB" id="A0A4D9CUR7"/>
<dbReference type="EMBL" id="SDOX01000078">
    <property type="protein sequence ID" value="TFJ83041.1"/>
    <property type="molecule type" value="Genomic_DNA"/>
</dbReference>
<feature type="transmembrane region" description="Helical" evidence="2">
    <location>
        <begin position="59"/>
        <end position="77"/>
    </location>
</feature>
<evidence type="ECO:0000256" key="2">
    <source>
        <dbReference type="SAM" id="Phobius"/>
    </source>
</evidence>
<feature type="compositionally biased region" description="Basic and acidic residues" evidence="1">
    <location>
        <begin position="11"/>
        <end position="20"/>
    </location>
</feature>
<feature type="region of interest" description="Disordered" evidence="1">
    <location>
        <begin position="1"/>
        <end position="47"/>
    </location>
</feature>
<sequence length="342" mass="36680">MPAQAVLKQGAAEEEKELKQEMTAMDGDEWEDESEEEGEGHARSQARAGGDGVCLLGQYLLGCLFGALAGFVMKRLLFRGLGTGSGRYSRGLMGMDVVVVSAEGGGGRRGGSDEGRGLMMKKRKKGERKGGNGGGAKPMIPPADPSSLTLSAFVILSFLTPHSLLAICLFLPGPGLWPCRSRCLRLLPPPTSSFSSSPPRSYIYAPISTNAAVTPSTPVFPPPSTVITRILVLFASCQTSVVTGAIVLLLRQRLAPALLFYSLLRKSQAATEDDGLFLSWMLLQAGLTTAAAVKCNGWLQTVRGKALVEWLIRRGVGERRGEGELERGRERRVAMTRMEVNV</sequence>
<proteinExistence type="predicted"/>
<comment type="caution">
    <text evidence="3">The sequence shown here is derived from an EMBL/GenBank/DDBJ whole genome shotgun (WGS) entry which is preliminary data.</text>
</comment>
<gene>
    <name evidence="3" type="ORF">NSK_005666</name>
</gene>
<keyword evidence="2" id="KW-0472">Membrane</keyword>
<name>A0A4D9CUR7_9STRA</name>
<keyword evidence="4" id="KW-1185">Reference proteome</keyword>